<dbReference type="PANTHER" id="PTHR46910:SF38">
    <property type="entry name" value="ZN(2)-C6 FUNGAL-TYPE DOMAIN-CONTAINING PROTEIN"/>
    <property type="match status" value="1"/>
</dbReference>
<sequence>MSDEEDDAYGSGKTRRAVHRREQRACDTCRKRRRACKAYSWISRTPVHENVCSGNGTRFPVKISKRRTYVQALEDRVKDAEMKVEQIAPPAVKPSEPNKSPKYGTLSLPPDSDVSFRRPGPGVELAALSIRAMNVAAPTAQDTEYLELIQGLTVLSLSNHQDHFHGEGSSAMVVKSAVDLRERYEEKDLVWAARREKYWVFTPTTDKIKHIGPYVFPPPELLASLVDLYFLHKNHFLPLLHRPTFETGLAQGLHLRDRVFGGIVLLVCGIGSRFSADPRVTPLGMDELLCGYQFFHQIQLGIDHMFGGPTIHHVQLYCLFVTFCEYANPSSCWTIVGTAIRMLQDVGAHRRPRIPTSPTVESELWKRAFWICLILDRQLSIGVGRPSMIPWEDFDAELPLEVDDEFWEDPVEPFVQPPHQGPSTIAFFNANIRLNLILGFAIGMLYALDKVRKRLAFRDSQWEERIVAELDSSLNEWVARIPLHLRWDATKQSKPISSLSARAELFLDQSAVLYAHYYFTQVTIHRPFIPQLRKGSPTGAPSLAVCTNAARSLAHVIRKIHGRKSGAADARPPFPGALMPAFMASIILTLNVWSGKRTGLPPHMNTATEEVKACMAYLKSCEKRWQGAGLFWDVLSELCTFSSVPVPVSPPPLTPTTTTGKVKKRTRLSQSPTAAPAAAVLVPQFSVSAERHGYAPPEETSSEWAPSRPKPMWPFKGSREEAADSPAMPSTSSAVPSQVSEPDLQTSTVELAQMPIFQRYSSVSGAGEDIGAAKGSDSTMLDAATVDVLAGMPTTFGGMEDWYTYFASVSQAEEQAWRPP</sequence>
<dbReference type="RefSeq" id="XP_037213148.1">
    <property type="nucleotide sequence ID" value="XM_037370556.1"/>
</dbReference>
<protein>
    <recommendedName>
        <fullName evidence="3">Xylanolytic transcriptional activator regulatory domain-containing protein</fullName>
    </recommendedName>
</protein>
<dbReference type="CDD" id="cd12148">
    <property type="entry name" value="fungal_TF_MHR"/>
    <property type="match status" value="1"/>
</dbReference>
<keyword evidence="5" id="KW-1185">Reference proteome</keyword>
<dbReference type="InterPro" id="IPR050987">
    <property type="entry name" value="AtrR-like"/>
</dbReference>
<gene>
    <name evidence="4" type="ORF">MIND_01416400</name>
</gene>
<dbReference type="GeneID" id="59353072"/>
<feature type="compositionally biased region" description="Polar residues" evidence="2">
    <location>
        <begin position="728"/>
        <end position="740"/>
    </location>
</feature>
<dbReference type="PANTHER" id="PTHR46910">
    <property type="entry name" value="TRANSCRIPTION FACTOR PDR1"/>
    <property type="match status" value="1"/>
</dbReference>
<dbReference type="GO" id="GO:0003700">
    <property type="term" value="F:DNA-binding transcription factor activity"/>
    <property type="evidence" value="ECO:0007669"/>
    <property type="project" value="InterPro"/>
</dbReference>
<evidence type="ECO:0000256" key="1">
    <source>
        <dbReference type="ARBA" id="ARBA00023242"/>
    </source>
</evidence>
<accession>A0A8H6RXZ1</accession>
<evidence type="ECO:0000259" key="3">
    <source>
        <dbReference type="SMART" id="SM00906"/>
    </source>
</evidence>
<dbReference type="GO" id="GO:0006351">
    <property type="term" value="P:DNA-templated transcription"/>
    <property type="evidence" value="ECO:0007669"/>
    <property type="project" value="InterPro"/>
</dbReference>
<dbReference type="OrthoDB" id="3024213at2759"/>
<evidence type="ECO:0000313" key="4">
    <source>
        <dbReference type="EMBL" id="KAF7288996.1"/>
    </source>
</evidence>
<feature type="compositionally biased region" description="Basic residues" evidence="2">
    <location>
        <begin position="13"/>
        <end position="22"/>
    </location>
</feature>
<dbReference type="Proteomes" id="UP000636479">
    <property type="component" value="Unassembled WGS sequence"/>
</dbReference>
<organism evidence="4 5">
    <name type="scientific">Mycena indigotica</name>
    <dbReference type="NCBI Taxonomy" id="2126181"/>
    <lineage>
        <taxon>Eukaryota</taxon>
        <taxon>Fungi</taxon>
        <taxon>Dikarya</taxon>
        <taxon>Basidiomycota</taxon>
        <taxon>Agaricomycotina</taxon>
        <taxon>Agaricomycetes</taxon>
        <taxon>Agaricomycetidae</taxon>
        <taxon>Agaricales</taxon>
        <taxon>Marasmiineae</taxon>
        <taxon>Mycenaceae</taxon>
        <taxon>Mycena</taxon>
    </lineage>
</organism>
<comment type="caution">
    <text evidence="4">The sequence shown here is derived from an EMBL/GenBank/DDBJ whole genome shotgun (WGS) entry which is preliminary data.</text>
</comment>
<dbReference type="GO" id="GO:0003677">
    <property type="term" value="F:DNA binding"/>
    <property type="evidence" value="ECO:0007669"/>
    <property type="project" value="InterPro"/>
</dbReference>
<proteinExistence type="predicted"/>
<dbReference type="SMART" id="SM00906">
    <property type="entry name" value="Fungal_trans"/>
    <property type="match status" value="1"/>
</dbReference>
<dbReference type="EMBL" id="JACAZF010000018">
    <property type="protein sequence ID" value="KAF7288996.1"/>
    <property type="molecule type" value="Genomic_DNA"/>
</dbReference>
<feature type="region of interest" description="Disordered" evidence="2">
    <location>
        <begin position="651"/>
        <end position="673"/>
    </location>
</feature>
<dbReference type="InterPro" id="IPR007219">
    <property type="entry name" value="XnlR_reg_dom"/>
</dbReference>
<feature type="region of interest" description="Disordered" evidence="2">
    <location>
        <begin position="1"/>
        <end position="24"/>
    </location>
</feature>
<dbReference type="AlphaFoldDB" id="A0A8H6RXZ1"/>
<feature type="domain" description="Xylanolytic transcriptional activator regulatory" evidence="3">
    <location>
        <begin position="332"/>
        <end position="405"/>
    </location>
</feature>
<dbReference type="GO" id="GO:0008270">
    <property type="term" value="F:zinc ion binding"/>
    <property type="evidence" value="ECO:0007669"/>
    <property type="project" value="InterPro"/>
</dbReference>
<feature type="region of interest" description="Disordered" evidence="2">
    <location>
        <begin position="691"/>
        <end position="740"/>
    </location>
</feature>
<reference evidence="4" key="1">
    <citation type="submission" date="2020-05" db="EMBL/GenBank/DDBJ databases">
        <title>Mycena genomes resolve the evolution of fungal bioluminescence.</title>
        <authorList>
            <person name="Tsai I.J."/>
        </authorList>
    </citation>
    <scope>NUCLEOTIDE SEQUENCE</scope>
    <source>
        <strain evidence="4">171206Taipei</strain>
    </source>
</reference>
<feature type="region of interest" description="Disordered" evidence="2">
    <location>
        <begin position="88"/>
        <end position="115"/>
    </location>
</feature>
<evidence type="ECO:0000313" key="5">
    <source>
        <dbReference type="Proteomes" id="UP000636479"/>
    </source>
</evidence>
<name>A0A8H6RXZ1_9AGAR</name>
<dbReference type="Pfam" id="PF04082">
    <property type="entry name" value="Fungal_trans"/>
    <property type="match status" value="1"/>
</dbReference>
<keyword evidence="1" id="KW-0539">Nucleus</keyword>
<evidence type="ECO:0000256" key="2">
    <source>
        <dbReference type="SAM" id="MobiDB-lite"/>
    </source>
</evidence>